<sequence>MPSWSSEPNGTMVATVLTTPGAQPPSACFSYVEDYPRPSLPSQDWIFCRAHAVGLNRAELRGRDGHPPVMQEFNIFQAAVMEVNDCLPLEPTENGMKRNLISRLTSPPRAKTSGQQACSGTDANSSVLPSEYEIIDYVDKFFSSTGQLSHKDL</sequence>
<name>A0A8H4N5E2_9PEZI</name>
<accession>A0A8H4N5E2</accession>
<gene>
    <name evidence="1" type="ORF">GTA08_BOTSDO04838</name>
</gene>
<comment type="caution">
    <text evidence="1">The sequence shown here is derived from an EMBL/GenBank/DDBJ whole genome shotgun (WGS) entry which is preliminary data.</text>
</comment>
<protein>
    <submittedName>
        <fullName evidence="1">Uncharacterized protein</fullName>
    </submittedName>
</protein>
<organism evidence="1 2">
    <name type="scientific">Botryosphaeria dothidea</name>
    <dbReference type="NCBI Taxonomy" id="55169"/>
    <lineage>
        <taxon>Eukaryota</taxon>
        <taxon>Fungi</taxon>
        <taxon>Dikarya</taxon>
        <taxon>Ascomycota</taxon>
        <taxon>Pezizomycotina</taxon>
        <taxon>Dothideomycetes</taxon>
        <taxon>Dothideomycetes incertae sedis</taxon>
        <taxon>Botryosphaeriales</taxon>
        <taxon>Botryosphaeriaceae</taxon>
        <taxon>Botryosphaeria</taxon>
    </lineage>
</organism>
<keyword evidence="2" id="KW-1185">Reference proteome</keyword>
<evidence type="ECO:0000313" key="1">
    <source>
        <dbReference type="EMBL" id="KAF4307873.1"/>
    </source>
</evidence>
<proteinExistence type="predicted"/>
<reference evidence="1" key="1">
    <citation type="submission" date="2020-04" db="EMBL/GenBank/DDBJ databases">
        <title>Genome Assembly and Annotation of Botryosphaeria dothidea sdau 11-99, a Latent Pathogen of Apple Fruit Ring Rot in China.</title>
        <authorList>
            <person name="Yu C."/>
            <person name="Diao Y."/>
            <person name="Lu Q."/>
            <person name="Zhao J."/>
            <person name="Cui S."/>
            <person name="Peng C."/>
            <person name="He B."/>
            <person name="Liu H."/>
        </authorList>
    </citation>
    <scope>NUCLEOTIDE SEQUENCE [LARGE SCALE GENOMIC DNA]</scope>
    <source>
        <strain evidence="1">Sdau11-99</strain>
    </source>
</reference>
<evidence type="ECO:0000313" key="2">
    <source>
        <dbReference type="Proteomes" id="UP000572817"/>
    </source>
</evidence>
<dbReference type="Proteomes" id="UP000572817">
    <property type="component" value="Unassembled WGS sequence"/>
</dbReference>
<dbReference type="OrthoDB" id="203908at2759"/>
<dbReference type="AlphaFoldDB" id="A0A8H4N5E2"/>
<dbReference type="EMBL" id="WWBZ02000022">
    <property type="protein sequence ID" value="KAF4307873.1"/>
    <property type="molecule type" value="Genomic_DNA"/>
</dbReference>